<evidence type="ECO:0000313" key="1">
    <source>
        <dbReference type="EMBL" id="TEB27255.1"/>
    </source>
</evidence>
<accession>A0A4Y7SZI2</accession>
<name>A0A4Y7SZI2_COPMI</name>
<proteinExistence type="predicted"/>
<comment type="caution">
    <text evidence="1">The sequence shown here is derived from an EMBL/GenBank/DDBJ whole genome shotgun (WGS) entry which is preliminary data.</text>
</comment>
<gene>
    <name evidence="1" type="ORF">FA13DRAFT_1816410</name>
</gene>
<keyword evidence="2" id="KW-1185">Reference proteome</keyword>
<protein>
    <submittedName>
        <fullName evidence="1">Uncharacterized protein</fullName>
    </submittedName>
</protein>
<dbReference type="EMBL" id="QPFP01000041">
    <property type="protein sequence ID" value="TEB27255.1"/>
    <property type="molecule type" value="Genomic_DNA"/>
</dbReference>
<sequence length="230" mass="25604">MGLDGPRDAEYLLESIPKGLKCLYWKHVGESISLFPPSVDLPNICQFLEKQTSIKTMSFPFSIRTWPIPSFGVPYSARDWILQEQSHVVAFNLFKHKNLLPNMRSRSISYQLAPGGIDMVLLASGALRETDPGSALSLIDSLEKNPTITRFSLVENLEKPLPLHSLAHKLRIIRQQSPNVSQLDLTLLSDTLDHFGAAFYCSTHPVPLLPGVTTLSLQRVFAASQLLDPV</sequence>
<organism evidence="1 2">
    <name type="scientific">Coprinellus micaceus</name>
    <name type="common">Glistening ink-cap mushroom</name>
    <name type="synonym">Coprinus micaceus</name>
    <dbReference type="NCBI Taxonomy" id="71717"/>
    <lineage>
        <taxon>Eukaryota</taxon>
        <taxon>Fungi</taxon>
        <taxon>Dikarya</taxon>
        <taxon>Basidiomycota</taxon>
        <taxon>Agaricomycotina</taxon>
        <taxon>Agaricomycetes</taxon>
        <taxon>Agaricomycetidae</taxon>
        <taxon>Agaricales</taxon>
        <taxon>Agaricineae</taxon>
        <taxon>Psathyrellaceae</taxon>
        <taxon>Coprinellus</taxon>
    </lineage>
</organism>
<evidence type="ECO:0000313" key="2">
    <source>
        <dbReference type="Proteomes" id="UP000298030"/>
    </source>
</evidence>
<reference evidence="1 2" key="1">
    <citation type="journal article" date="2019" name="Nat. Ecol. Evol.">
        <title>Megaphylogeny resolves global patterns of mushroom evolution.</title>
        <authorList>
            <person name="Varga T."/>
            <person name="Krizsan K."/>
            <person name="Foldi C."/>
            <person name="Dima B."/>
            <person name="Sanchez-Garcia M."/>
            <person name="Sanchez-Ramirez S."/>
            <person name="Szollosi G.J."/>
            <person name="Szarkandi J.G."/>
            <person name="Papp V."/>
            <person name="Albert L."/>
            <person name="Andreopoulos W."/>
            <person name="Angelini C."/>
            <person name="Antonin V."/>
            <person name="Barry K.W."/>
            <person name="Bougher N.L."/>
            <person name="Buchanan P."/>
            <person name="Buyck B."/>
            <person name="Bense V."/>
            <person name="Catcheside P."/>
            <person name="Chovatia M."/>
            <person name="Cooper J."/>
            <person name="Damon W."/>
            <person name="Desjardin D."/>
            <person name="Finy P."/>
            <person name="Geml J."/>
            <person name="Haridas S."/>
            <person name="Hughes K."/>
            <person name="Justo A."/>
            <person name="Karasinski D."/>
            <person name="Kautmanova I."/>
            <person name="Kiss B."/>
            <person name="Kocsube S."/>
            <person name="Kotiranta H."/>
            <person name="LaButti K.M."/>
            <person name="Lechner B.E."/>
            <person name="Liimatainen K."/>
            <person name="Lipzen A."/>
            <person name="Lukacs Z."/>
            <person name="Mihaltcheva S."/>
            <person name="Morgado L.N."/>
            <person name="Niskanen T."/>
            <person name="Noordeloos M.E."/>
            <person name="Ohm R.A."/>
            <person name="Ortiz-Santana B."/>
            <person name="Ovrebo C."/>
            <person name="Racz N."/>
            <person name="Riley R."/>
            <person name="Savchenko A."/>
            <person name="Shiryaev A."/>
            <person name="Soop K."/>
            <person name="Spirin V."/>
            <person name="Szebenyi C."/>
            <person name="Tomsovsky M."/>
            <person name="Tulloss R.E."/>
            <person name="Uehling J."/>
            <person name="Grigoriev I.V."/>
            <person name="Vagvolgyi C."/>
            <person name="Papp T."/>
            <person name="Martin F.M."/>
            <person name="Miettinen O."/>
            <person name="Hibbett D.S."/>
            <person name="Nagy L.G."/>
        </authorList>
    </citation>
    <scope>NUCLEOTIDE SEQUENCE [LARGE SCALE GENOMIC DNA]</scope>
    <source>
        <strain evidence="1 2">FP101781</strain>
    </source>
</reference>
<feature type="non-terminal residue" evidence="1">
    <location>
        <position position="230"/>
    </location>
</feature>
<dbReference type="Proteomes" id="UP000298030">
    <property type="component" value="Unassembled WGS sequence"/>
</dbReference>
<dbReference type="AlphaFoldDB" id="A0A4Y7SZI2"/>